<evidence type="ECO:0008006" key="3">
    <source>
        <dbReference type="Google" id="ProtNLM"/>
    </source>
</evidence>
<reference evidence="1 2" key="1">
    <citation type="journal article" date="2023" name="Sci. Data">
        <title>Genome assembly of the Korean intertidal mud-creeper Batillaria attramentaria.</title>
        <authorList>
            <person name="Patra A.K."/>
            <person name="Ho P.T."/>
            <person name="Jun S."/>
            <person name="Lee S.J."/>
            <person name="Kim Y."/>
            <person name="Won Y.J."/>
        </authorList>
    </citation>
    <scope>NUCLEOTIDE SEQUENCE [LARGE SCALE GENOMIC DNA]</scope>
    <source>
        <strain evidence="1">Wonlab-2016</strain>
    </source>
</reference>
<accession>A0ABD0KMI6</accession>
<evidence type="ECO:0000313" key="1">
    <source>
        <dbReference type="EMBL" id="KAK7488238.1"/>
    </source>
</evidence>
<protein>
    <recommendedName>
        <fullName evidence="3">30S ribosomal protein S4e</fullName>
    </recommendedName>
</protein>
<keyword evidence="2" id="KW-1185">Reference proteome</keyword>
<dbReference type="Proteomes" id="UP001519460">
    <property type="component" value="Unassembled WGS sequence"/>
</dbReference>
<name>A0ABD0KMI6_9CAEN</name>
<dbReference type="AlphaFoldDB" id="A0ABD0KMI6"/>
<gene>
    <name evidence="1" type="ORF">BaRGS_00020545</name>
</gene>
<sequence length="89" mass="9837">MAYTNKVALQETGKAELSLQDDNHVVLTDFSTSARRLNQHGHETKATNGGVVTVNGQPTKVKGKRTYQILRWAVDFIIDLCELGVIVLL</sequence>
<organism evidence="1 2">
    <name type="scientific">Batillaria attramentaria</name>
    <dbReference type="NCBI Taxonomy" id="370345"/>
    <lineage>
        <taxon>Eukaryota</taxon>
        <taxon>Metazoa</taxon>
        <taxon>Spiralia</taxon>
        <taxon>Lophotrochozoa</taxon>
        <taxon>Mollusca</taxon>
        <taxon>Gastropoda</taxon>
        <taxon>Caenogastropoda</taxon>
        <taxon>Sorbeoconcha</taxon>
        <taxon>Cerithioidea</taxon>
        <taxon>Batillariidae</taxon>
        <taxon>Batillaria</taxon>
    </lineage>
</organism>
<dbReference type="EMBL" id="JACVVK020000153">
    <property type="protein sequence ID" value="KAK7488238.1"/>
    <property type="molecule type" value="Genomic_DNA"/>
</dbReference>
<evidence type="ECO:0000313" key="2">
    <source>
        <dbReference type="Proteomes" id="UP001519460"/>
    </source>
</evidence>
<comment type="caution">
    <text evidence="1">The sequence shown here is derived from an EMBL/GenBank/DDBJ whole genome shotgun (WGS) entry which is preliminary data.</text>
</comment>
<proteinExistence type="predicted"/>